<name>A0A645FTT8_9ZZZZ</name>
<reference evidence="1" key="1">
    <citation type="submission" date="2019-08" db="EMBL/GenBank/DDBJ databases">
        <authorList>
            <person name="Kucharzyk K."/>
            <person name="Murdoch R.W."/>
            <person name="Higgins S."/>
            <person name="Loffler F."/>
        </authorList>
    </citation>
    <scope>NUCLEOTIDE SEQUENCE</scope>
</reference>
<dbReference type="AlphaFoldDB" id="A0A645FTT8"/>
<proteinExistence type="predicted"/>
<gene>
    <name evidence="1" type="ORF">SDC9_164683</name>
</gene>
<sequence>MEYVLKNNFDNTRGKVEDNNTVTGICPSGGTYTIMNADDKITIICDFPGHEKLKYYTDDEIEKMFSNLHTTTAFKDRYFSNNGTTIANRDDGGSVDSNGRNIAPTFLDDLKAMFPGLDLSAYSWRIIVWKDGNYNVYLTKDKFDNNTPTGTQITAVKYTFDSSGSLLSAKEVSTTVEEKKVNGENPIKVIKHVA</sequence>
<evidence type="ECO:0000313" key="1">
    <source>
        <dbReference type="EMBL" id="MPN17330.1"/>
    </source>
</evidence>
<protein>
    <submittedName>
        <fullName evidence="1">Uncharacterized protein</fullName>
    </submittedName>
</protein>
<comment type="caution">
    <text evidence="1">The sequence shown here is derived from an EMBL/GenBank/DDBJ whole genome shotgun (WGS) entry which is preliminary data.</text>
</comment>
<accession>A0A645FTT8</accession>
<dbReference type="EMBL" id="VSSQ01064426">
    <property type="protein sequence ID" value="MPN17330.1"/>
    <property type="molecule type" value="Genomic_DNA"/>
</dbReference>
<organism evidence="1">
    <name type="scientific">bioreactor metagenome</name>
    <dbReference type="NCBI Taxonomy" id="1076179"/>
    <lineage>
        <taxon>unclassified sequences</taxon>
        <taxon>metagenomes</taxon>
        <taxon>ecological metagenomes</taxon>
    </lineage>
</organism>